<keyword evidence="3" id="KW-0560">Oxidoreductase</keyword>
<name>A0ABW7XCL0_9NOCA</name>
<sequence>MTARTTPGAATPEGNILPEHVDVVVVGAGLSGVGAAYRLQTERPRSTYKILEARESLGGTWDPFTYPGVRSDSDMYTLGYAF</sequence>
<dbReference type="RefSeq" id="WP_397096607.1">
    <property type="nucleotide sequence ID" value="NZ_JBIRYO010000085.1"/>
</dbReference>
<organism evidence="4 5">
    <name type="scientific">Nocardia xishanensis</name>
    <dbReference type="NCBI Taxonomy" id="238964"/>
    <lineage>
        <taxon>Bacteria</taxon>
        <taxon>Bacillati</taxon>
        <taxon>Actinomycetota</taxon>
        <taxon>Actinomycetes</taxon>
        <taxon>Mycobacteriales</taxon>
        <taxon>Nocardiaceae</taxon>
        <taxon>Nocardia</taxon>
    </lineage>
</organism>
<dbReference type="Gene3D" id="3.50.50.60">
    <property type="entry name" value="FAD/NAD(P)-binding domain"/>
    <property type="match status" value="1"/>
</dbReference>
<dbReference type="PANTHER" id="PTHR43872">
    <property type="entry name" value="MONOOXYGENASE, PUTATIVE (AFU_ORTHOLOGUE AFUA_8G02570)-RELATED"/>
    <property type="match status" value="1"/>
</dbReference>
<keyword evidence="3" id="KW-0503">Monooxygenase</keyword>
<proteinExistence type="inferred from homology"/>
<evidence type="ECO:0000313" key="4">
    <source>
        <dbReference type="EMBL" id="MFI2478881.1"/>
    </source>
</evidence>
<dbReference type="EMBL" id="JBIRYO010000085">
    <property type="protein sequence ID" value="MFI2478881.1"/>
    <property type="molecule type" value="Genomic_DNA"/>
</dbReference>
<comment type="cofactor">
    <cofactor evidence="1">
        <name>FAD</name>
        <dbReference type="ChEBI" id="CHEBI:57692"/>
    </cofactor>
</comment>
<evidence type="ECO:0000313" key="5">
    <source>
        <dbReference type="Proteomes" id="UP001611415"/>
    </source>
</evidence>
<dbReference type="InterPro" id="IPR051820">
    <property type="entry name" value="FAD-binding_MO"/>
</dbReference>
<dbReference type="PANTHER" id="PTHR43872:SF1">
    <property type="entry name" value="MONOOXYGENASE, PUTATIVE (AFU_ORTHOLOGUE AFUA_8G02570)-RELATED"/>
    <property type="match status" value="1"/>
</dbReference>
<reference evidence="4 5" key="1">
    <citation type="submission" date="2024-10" db="EMBL/GenBank/DDBJ databases">
        <title>The Natural Products Discovery Center: Release of the First 8490 Sequenced Strains for Exploring Actinobacteria Biosynthetic Diversity.</title>
        <authorList>
            <person name="Kalkreuter E."/>
            <person name="Kautsar S.A."/>
            <person name="Yang D."/>
            <person name="Bader C.D."/>
            <person name="Teijaro C.N."/>
            <person name="Fluegel L."/>
            <person name="Davis C.M."/>
            <person name="Simpson J.R."/>
            <person name="Lauterbach L."/>
            <person name="Steele A.D."/>
            <person name="Gui C."/>
            <person name="Meng S."/>
            <person name="Li G."/>
            <person name="Viehrig K."/>
            <person name="Ye F."/>
            <person name="Su P."/>
            <person name="Kiefer A.F."/>
            <person name="Nichols A."/>
            <person name="Cepeda A.J."/>
            <person name="Yan W."/>
            <person name="Fan B."/>
            <person name="Jiang Y."/>
            <person name="Adhikari A."/>
            <person name="Zheng C.-J."/>
            <person name="Schuster L."/>
            <person name="Cowan T.M."/>
            <person name="Smanski M.J."/>
            <person name="Chevrette M.G."/>
            <person name="De Carvalho L.P.S."/>
            <person name="Shen B."/>
        </authorList>
    </citation>
    <scope>NUCLEOTIDE SEQUENCE [LARGE SCALE GENOMIC DNA]</scope>
    <source>
        <strain evidence="4 5">NPDC019275</strain>
    </source>
</reference>
<evidence type="ECO:0000256" key="2">
    <source>
        <dbReference type="ARBA" id="ARBA00010139"/>
    </source>
</evidence>
<protein>
    <submittedName>
        <fullName evidence="4">NAD(P)-binding protein</fullName>
    </submittedName>
</protein>
<evidence type="ECO:0000256" key="1">
    <source>
        <dbReference type="ARBA" id="ARBA00001974"/>
    </source>
</evidence>
<dbReference type="SUPFAM" id="SSF51905">
    <property type="entry name" value="FAD/NAD(P)-binding domain"/>
    <property type="match status" value="1"/>
</dbReference>
<evidence type="ECO:0000256" key="3">
    <source>
        <dbReference type="ARBA" id="ARBA00023033"/>
    </source>
</evidence>
<keyword evidence="5" id="KW-1185">Reference proteome</keyword>
<dbReference type="Proteomes" id="UP001611415">
    <property type="component" value="Unassembled WGS sequence"/>
</dbReference>
<dbReference type="InterPro" id="IPR036188">
    <property type="entry name" value="FAD/NAD-bd_sf"/>
</dbReference>
<accession>A0ABW7XCL0</accession>
<comment type="caution">
    <text evidence="4">The sequence shown here is derived from an EMBL/GenBank/DDBJ whole genome shotgun (WGS) entry which is preliminary data.</text>
</comment>
<feature type="non-terminal residue" evidence="4">
    <location>
        <position position="82"/>
    </location>
</feature>
<gene>
    <name evidence="4" type="ORF">ACH49W_36655</name>
</gene>
<comment type="similarity">
    <text evidence="2">Belongs to the FAD-binding monooxygenase family.</text>
</comment>
<dbReference type="Pfam" id="PF13450">
    <property type="entry name" value="NAD_binding_8"/>
    <property type="match status" value="1"/>
</dbReference>